<feature type="compositionally biased region" description="Low complexity" evidence="1">
    <location>
        <begin position="143"/>
        <end position="154"/>
    </location>
</feature>
<dbReference type="Gene3D" id="2.30.30.140">
    <property type="match status" value="1"/>
</dbReference>
<evidence type="ECO:0000313" key="4">
    <source>
        <dbReference type="Proteomes" id="UP000838756"/>
    </source>
</evidence>
<dbReference type="AlphaFoldDB" id="A0A8S4SGB1"/>
<gene>
    <name evidence="3" type="primary">jg21587</name>
    <name evidence="3" type="ORF">PAEG_LOCUS24449</name>
</gene>
<protein>
    <submittedName>
        <fullName evidence="3">Jg21587 protein</fullName>
    </submittedName>
</protein>
<dbReference type="Proteomes" id="UP000838756">
    <property type="component" value="Unassembled WGS sequence"/>
</dbReference>
<dbReference type="Gene3D" id="3.40.50.720">
    <property type="entry name" value="NAD(P)-binding Rossmann-like Domain"/>
    <property type="match status" value="1"/>
</dbReference>
<organism evidence="3 4">
    <name type="scientific">Pararge aegeria aegeria</name>
    <dbReference type="NCBI Taxonomy" id="348720"/>
    <lineage>
        <taxon>Eukaryota</taxon>
        <taxon>Metazoa</taxon>
        <taxon>Ecdysozoa</taxon>
        <taxon>Arthropoda</taxon>
        <taxon>Hexapoda</taxon>
        <taxon>Insecta</taxon>
        <taxon>Pterygota</taxon>
        <taxon>Neoptera</taxon>
        <taxon>Endopterygota</taxon>
        <taxon>Lepidoptera</taxon>
        <taxon>Glossata</taxon>
        <taxon>Ditrysia</taxon>
        <taxon>Papilionoidea</taxon>
        <taxon>Nymphalidae</taxon>
        <taxon>Satyrinae</taxon>
        <taxon>Satyrini</taxon>
        <taxon>Parargina</taxon>
        <taxon>Pararge</taxon>
    </lineage>
</organism>
<dbReference type="Pfam" id="PF00855">
    <property type="entry name" value="PWWP"/>
    <property type="match status" value="1"/>
</dbReference>
<feature type="compositionally biased region" description="Acidic residues" evidence="1">
    <location>
        <begin position="118"/>
        <end position="133"/>
    </location>
</feature>
<dbReference type="CDD" id="cd05836">
    <property type="entry name" value="PWWP_GLYR1"/>
    <property type="match status" value="1"/>
</dbReference>
<feature type="domain" description="PWWP" evidence="2">
    <location>
        <begin position="7"/>
        <end position="66"/>
    </location>
</feature>
<evidence type="ECO:0000259" key="2">
    <source>
        <dbReference type="PROSITE" id="PS50812"/>
    </source>
</evidence>
<dbReference type="EMBL" id="CAKXAJ010026238">
    <property type="protein sequence ID" value="CAH2263848.1"/>
    <property type="molecule type" value="Genomic_DNA"/>
</dbReference>
<dbReference type="SUPFAM" id="SSF51735">
    <property type="entry name" value="NAD(P)-binding Rossmann-fold domains"/>
    <property type="match status" value="1"/>
</dbReference>
<dbReference type="InterPro" id="IPR035501">
    <property type="entry name" value="GLYR1_PWWP"/>
</dbReference>
<feature type="region of interest" description="Disordered" evidence="1">
    <location>
        <begin position="109"/>
        <end position="167"/>
    </location>
</feature>
<dbReference type="InterPro" id="IPR006115">
    <property type="entry name" value="6PGDH_NADP-bd"/>
</dbReference>
<dbReference type="InterPro" id="IPR000313">
    <property type="entry name" value="PWWP_dom"/>
</dbReference>
<name>A0A8S4SGB1_9NEOP</name>
<proteinExistence type="predicted"/>
<dbReference type="OrthoDB" id="21615at2759"/>
<accession>A0A8S4SGB1</accession>
<reference evidence="3" key="1">
    <citation type="submission" date="2022-03" db="EMBL/GenBank/DDBJ databases">
        <authorList>
            <person name="Lindestad O."/>
        </authorList>
    </citation>
    <scope>NUCLEOTIDE SEQUENCE</scope>
</reference>
<comment type="caution">
    <text evidence="3">The sequence shown here is derived from an EMBL/GenBank/DDBJ whole genome shotgun (WGS) entry which is preliminary data.</text>
</comment>
<dbReference type="SUPFAM" id="SSF63748">
    <property type="entry name" value="Tudor/PWWP/MBT"/>
    <property type="match status" value="1"/>
</dbReference>
<dbReference type="InterPro" id="IPR036291">
    <property type="entry name" value="NAD(P)-bd_dom_sf"/>
</dbReference>
<dbReference type="PROSITE" id="PS50812">
    <property type="entry name" value="PWWP"/>
    <property type="match status" value="1"/>
</dbReference>
<dbReference type="PANTHER" id="PTHR12550">
    <property type="entry name" value="HEPATOMA-DERIVED GROWTH FACTOR-RELATED"/>
    <property type="match status" value="1"/>
</dbReference>
<evidence type="ECO:0000313" key="3">
    <source>
        <dbReference type="EMBL" id="CAH2263848.1"/>
    </source>
</evidence>
<evidence type="ECO:0000256" key="1">
    <source>
        <dbReference type="SAM" id="MobiDB-lite"/>
    </source>
</evidence>
<dbReference type="SMART" id="SM00293">
    <property type="entry name" value="PWWP"/>
    <property type="match status" value="1"/>
</dbReference>
<dbReference type="Pfam" id="PF03446">
    <property type="entry name" value="NAD_binding_2"/>
    <property type="match status" value="1"/>
</dbReference>
<sequence>MSIAYKLGDLVWAKMKGFSPWPGRVAIPTPELKPLKKATNIQCIFFFGTNNYAWIEEHNIKPYHEHKEQLIKSCKTAAFKEAVAQIEEYIEHPEKFGDLDEHVRNTEEDFDKLKSETTEDDTSDEKPPEEEAATPEVKKKSSTPKVKSVKRSSSAGLKQTPRKKVKTISRSFTDTDMANEKPSMLNHSFSKKSSLLHRPSNILRPETPPLDLENVSETLLEKNIKASQMKFGFLGLGIMGGGIVKNLLNSGHKVLVWNRTGAKVSAFMLYRGIVT</sequence>
<dbReference type="GO" id="GO:0050661">
    <property type="term" value="F:NADP binding"/>
    <property type="evidence" value="ECO:0007669"/>
    <property type="project" value="InterPro"/>
</dbReference>
<keyword evidence="4" id="KW-1185">Reference proteome</keyword>
<dbReference type="PANTHER" id="PTHR12550:SF70">
    <property type="entry name" value="JIL-1 ANCHORING AND STABILIZING PROTEIN, ISOFORM A"/>
    <property type="match status" value="1"/>
</dbReference>